<feature type="domain" description="DUF7033" evidence="1">
    <location>
        <begin position="139"/>
        <end position="226"/>
    </location>
</feature>
<accession>A0ABX0X5U4</accession>
<name>A0ABX0X5U4_9BACT</name>
<keyword evidence="3" id="KW-1185">Reference proteome</keyword>
<dbReference type="RefSeq" id="WP_168035401.1">
    <property type="nucleotide sequence ID" value="NZ_JAATJH010000001.1"/>
</dbReference>
<dbReference type="EMBL" id="JAATJH010000001">
    <property type="protein sequence ID" value="NJC24579.1"/>
    <property type="molecule type" value="Genomic_DNA"/>
</dbReference>
<sequence length="490" mass="55929">MPRDARWRTLDHPFPIDVLTIFRKYQPRLNQSPFVPPATILFLAPHRHPRLRYVLKELGRDLGYKFRLFTDQLKWESADGDYRITYGVEVPSSGAVELPAHDFLAGSHPSGEDLRVVSPNGHPVFFHAGSGRGTVRHQCDLLACVFFCLSRYEEYGATTYDRHGRFSGANSHASRNGYLTQPVVRMWTGLIGALLKEAYPNLPPARHHNLYFQPTYDIDLLWAYHHRGLRGLASGVRDLLNGHGTRVRARFTTKPDEDPYQNLAYLIGLTSSENSATWMALPQIFWLLADNADHRDSNAFPIPRRQKEIMVELKGLAYHGIHPGYQSWLGHERIRTELDRLRDILGAAPTHSRQHFLRLRLPETYDALLLAGIDNDHTMGYADAVGWRSGTNLPHKWYDLRRETATRLLVHPFAAMDVTLKNYLKLSPWQAITAVLGLARSCQPYGGPFPLLWHNSSFATEFGWAGWAEAYESIILELRNLMSEFDGQAR</sequence>
<proteinExistence type="predicted"/>
<dbReference type="InterPro" id="IPR054297">
    <property type="entry name" value="DUF7033"/>
</dbReference>
<evidence type="ECO:0000313" key="3">
    <source>
        <dbReference type="Proteomes" id="UP000770785"/>
    </source>
</evidence>
<gene>
    <name evidence="2" type="ORF">GGR27_000060</name>
</gene>
<dbReference type="CDD" id="cd10931">
    <property type="entry name" value="CE4_u7"/>
    <property type="match status" value="1"/>
</dbReference>
<evidence type="ECO:0000259" key="1">
    <source>
        <dbReference type="Pfam" id="PF23019"/>
    </source>
</evidence>
<dbReference type="Pfam" id="PF23019">
    <property type="entry name" value="DUF7033"/>
    <property type="match status" value="1"/>
</dbReference>
<organism evidence="2 3">
    <name type="scientific">Neolewinella antarctica</name>
    <dbReference type="NCBI Taxonomy" id="442734"/>
    <lineage>
        <taxon>Bacteria</taxon>
        <taxon>Pseudomonadati</taxon>
        <taxon>Bacteroidota</taxon>
        <taxon>Saprospiria</taxon>
        <taxon>Saprospirales</taxon>
        <taxon>Lewinellaceae</taxon>
        <taxon>Neolewinella</taxon>
    </lineage>
</organism>
<comment type="caution">
    <text evidence="2">The sequence shown here is derived from an EMBL/GenBank/DDBJ whole genome shotgun (WGS) entry which is preliminary data.</text>
</comment>
<reference evidence="2 3" key="1">
    <citation type="submission" date="2020-03" db="EMBL/GenBank/DDBJ databases">
        <title>Genomic Encyclopedia of Type Strains, Phase IV (KMG-IV): sequencing the most valuable type-strain genomes for metagenomic binning, comparative biology and taxonomic classification.</title>
        <authorList>
            <person name="Goeker M."/>
        </authorList>
    </citation>
    <scope>NUCLEOTIDE SEQUENCE [LARGE SCALE GENOMIC DNA]</scope>
    <source>
        <strain evidence="2 3">DSM 105096</strain>
    </source>
</reference>
<protein>
    <recommendedName>
        <fullName evidence="1">DUF7033 domain-containing protein</fullName>
    </recommendedName>
</protein>
<evidence type="ECO:0000313" key="2">
    <source>
        <dbReference type="EMBL" id="NJC24579.1"/>
    </source>
</evidence>
<dbReference type="Gene3D" id="3.20.20.370">
    <property type="entry name" value="Glycoside hydrolase/deacetylase"/>
    <property type="match status" value="1"/>
</dbReference>
<dbReference type="Proteomes" id="UP000770785">
    <property type="component" value="Unassembled WGS sequence"/>
</dbReference>